<feature type="domain" description="Methyltransferase FkbM" evidence="1">
    <location>
        <begin position="56"/>
        <end position="201"/>
    </location>
</feature>
<proteinExistence type="predicted"/>
<keyword evidence="2" id="KW-0489">Methyltransferase</keyword>
<gene>
    <name evidence="2" type="ORF">SAMN05421644_1485</name>
</gene>
<dbReference type="PANTHER" id="PTHR34203:SF15">
    <property type="entry name" value="SLL1173 PROTEIN"/>
    <property type="match status" value="1"/>
</dbReference>
<dbReference type="AlphaFoldDB" id="A0A1H3IU85"/>
<accession>A0A1H3IU85</accession>
<dbReference type="GO" id="GO:0008168">
    <property type="term" value="F:methyltransferase activity"/>
    <property type="evidence" value="ECO:0007669"/>
    <property type="project" value="UniProtKB-KW"/>
</dbReference>
<sequence>MTNHYWILNIADGVRICVQPDLRLMTTYVLLEQEDWFEQELPFLRKLVKPGMGIIDIGANHGVYTLSLAKRLNGQGLVMAFEPATVPAALLQQSIQENNFNSVIKLYQLGLSDHDGQANLYIDTNSELNSLCKTSSANSATETVRLTTLDALIKADAWPTQFTIDLIKLDAEGEEIRILNGGVQFFSEHDPLVMFEWKHGNIPNTGLLEAFNKLGMDCYRLIPGLSALIPVAFDEVLDSYQLNLFACKPSCAARLRANGYLLSAEDLTTSALPPIVTWPQVLEQLPYVAAVNPNGHTIQAWQAVDHGQDQLWQAYELALNAYLSSKCLDQPLPQRWAWFKQSRTLLENLATAGSLHLAVLILHIRALYDEGLRTAAVELNSSLLKLLQTGLQARIDWPFLPLLAEYEQHSPQGLDAWLHAQIVESFERYSTYSSYFKTDNQWLQYVSENPNRSPQMERRRILVSLKNGRKINLNATSILNIAQQTPNHLNVDWWQLLLQNQNNNPSQNNLKKITQFFINDLKKSHIQILDVGAASFGRFTEPYAEIMQAGITQVLGFEPNLEQCEHLNKLYRSDARYRYLPQFVGSGKSATFYETNWSMTGSLFKPNTALLQRFENLDELVRLKNTHSVKTVKIADLSEIQDIDLIKIDVQGAELDVFQGAEDHLNQVLVIWTEVEFVPLYENQPLFSEVELFLREKGFLLHSFDGIASRRFKKFSQSGSVAAVGRSQALWSDAIFVRDFRTLEQLSTLKLKKLAILLDQVVKSYDFCYEVLLLIDQRENKNYAKDYLLSLS</sequence>
<evidence type="ECO:0000313" key="2">
    <source>
        <dbReference type="EMBL" id="SDY31250.1"/>
    </source>
</evidence>
<name>A0A1H3IU85_ALLWA</name>
<feature type="domain" description="Methyltransferase FkbM" evidence="1">
    <location>
        <begin position="530"/>
        <end position="700"/>
    </location>
</feature>
<dbReference type="EMBL" id="FNOW01000048">
    <property type="protein sequence ID" value="SDY31250.1"/>
    <property type="molecule type" value="Genomic_DNA"/>
</dbReference>
<evidence type="ECO:0000313" key="3">
    <source>
        <dbReference type="Proteomes" id="UP000198672"/>
    </source>
</evidence>
<keyword evidence="3" id="KW-1185">Reference proteome</keyword>
<evidence type="ECO:0000259" key="1">
    <source>
        <dbReference type="Pfam" id="PF05050"/>
    </source>
</evidence>
<organism evidence="2 3">
    <name type="scientific">Allochromatium warmingii</name>
    <name type="common">Chromatium warmingii</name>
    <dbReference type="NCBI Taxonomy" id="61595"/>
    <lineage>
        <taxon>Bacteria</taxon>
        <taxon>Pseudomonadati</taxon>
        <taxon>Pseudomonadota</taxon>
        <taxon>Gammaproteobacteria</taxon>
        <taxon>Chromatiales</taxon>
        <taxon>Chromatiaceae</taxon>
        <taxon>Allochromatium</taxon>
    </lineage>
</organism>
<dbReference type="Pfam" id="PF05050">
    <property type="entry name" value="Methyltransf_21"/>
    <property type="match status" value="2"/>
</dbReference>
<dbReference type="InterPro" id="IPR052514">
    <property type="entry name" value="SAM-dependent_MTase"/>
</dbReference>
<dbReference type="Proteomes" id="UP000198672">
    <property type="component" value="Unassembled WGS sequence"/>
</dbReference>
<dbReference type="OrthoDB" id="5329963at2"/>
<keyword evidence="2" id="KW-0808">Transferase</keyword>
<dbReference type="GO" id="GO:0032259">
    <property type="term" value="P:methylation"/>
    <property type="evidence" value="ECO:0007669"/>
    <property type="project" value="UniProtKB-KW"/>
</dbReference>
<dbReference type="Gene3D" id="3.40.50.150">
    <property type="entry name" value="Vaccinia Virus protein VP39"/>
    <property type="match status" value="2"/>
</dbReference>
<dbReference type="InterPro" id="IPR029063">
    <property type="entry name" value="SAM-dependent_MTases_sf"/>
</dbReference>
<dbReference type="STRING" id="61595.SAMN05421644_1485"/>
<reference evidence="3" key="1">
    <citation type="submission" date="2016-10" db="EMBL/GenBank/DDBJ databases">
        <authorList>
            <person name="Varghese N."/>
            <person name="Submissions S."/>
        </authorList>
    </citation>
    <scope>NUCLEOTIDE SEQUENCE [LARGE SCALE GENOMIC DNA]</scope>
    <source>
        <strain evidence="3">DSM 173</strain>
    </source>
</reference>
<dbReference type="NCBIfam" id="TIGR01444">
    <property type="entry name" value="fkbM_fam"/>
    <property type="match status" value="2"/>
</dbReference>
<dbReference type="SUPFAM" id="SSF53335">
    <property type="entry name" value="S-adenosyl-L-methionine-dependent methyltransferases"/>
    <property type="match status" value="2"/>
</dbReference>
<dbReference type="PANTHER" id="PTHR34203">
    <property type="entry name" value="METHYLTRANSFERASE, FKBM FAMILY PROTEIN"/>
    <property type="match status" value="1"/>
</dbReference>
<dbReference type="InterPro" id="IPR006342">
    <property type="entry name" value="FkbM_mtfrase"/>
</dbReference>
<protein>
    <submittedName>
        <fullName evidence="2">Methyltransferase, FkbM family</fullName>
    </submittedName>
</protein>
<dbReference type="RefSeq" id="WP_091334986.1">
    <property type="nucleotide sequence ID" value="NZ_FNOW01000048.1"/>
</dbReference>